<evidence type="ECO:0000313" key="2">
    <source>
        <dbReference type="EMBL" id="QTA86844.1"/>
    </source>
</evidence>
<dbReference type="AlphaFoldDB" id="A0A975BKP7"/>
<dbReference type="RefSeq" id="WP_207682298.1">
    <property type="nucleotide sequence ID" value="NZ_CP061800.1"/>
</dbReference>
<evidence type="ECO:0000256" key="1">
    <source>
        <dbReference type="SAM" id="Phobius"/>
    </source>
</evidence>
<dbReference type="EMBL" id="CP061800">
    <property type="protein sequence ID" value="QTA86844.1"/>
    <property type="molecule type" value="Genomic_DNA"/>
</dbReference>
<keyword evidence="3" id="KW-1185">Reference proteome</keyword>
<keyword evidence="1" id="KW-0812">Transmembrane</keyword>
<accession>A0A975BKP7</accession>
<name>A0A975BKP7_9BACT</name>
<protein>
    <recommendedName>
        <fullName evidence="4">Nickel transport protein</fullName>
    </recommendedName>
</protein>
<dbReference type="Proteomes" id="UP000663722">
    <property type="component" value="Chromosome"/>
</dbReference>
<keyword evidence="1" id="KW-1133">Transmembrane helix</keyword>
<keyword evidence="1" id="KW-0472">Membrane</keyword>
<reference evidence="2" key="1">
    <citation type="journal article" date="2021" name="Microb. Physiol.">
        <title>Proteogenomic Insights into the Physiology of Marine, Sulfate-Reducing, Filamentous Desulfonema limicola and Desulfonema magnum.</title>
        <authorList>
            <person name="Schnaars V."/>
            <person name="Wohlbrand L."/>
            <person name="Scheve S."/>
            <person name="Hinrichs C."/>
            <person name="Reinhardt R."/>
            <person name="Rabus R."/>
        </authorList>
    </citation>
    <scope>NUCLEOTIDE SEQUENCE</scope>
    <source>
        <strain evidence="2">4be13</strain>
    </source>
</reference>
<gene>
    <name evidence="2" type="ORF">dnm_028680</name>
</gene>
<organism evidence="2 3">
    <name type="scientific">Desulfonema magnum</name>
    <dbReference type="NCBI Taxonomy" id="45655"/>
    <lineage>
        <taxon>Bacteria</taxon>
        <taxon>Pseudomonadati</taxon>
        <taxon>Thermodesulfobacteriota</taxon>
        <taxon>Desulfobacteria</taxon>
        <taxon>Desulfobacterales</taxon>
        <taxon>Desulfococcaceae</taxon>
        <taxon>Desulfonema</taxon>
    </lineage>
</organism>
<evidence type="ECO:0000313" key="3">
    <source>
        <dbReference type="Proteomes" id="UP000663722"/>
    </source>
</evidence>
<evidence type="ECO:0008006" key="4">
    <source>
        <dbReference type="Google" id="ProtNLM"/>
    </source>
</evidence>
<dbReference type="KEGG" id="dmm:dnm_028680"/>
<proteinExistence type="predicted"/>
<feature type="transmembrane region" description="Helical" evidence="1">
    <location>
        <begin position="207"/>
        <end position="226"/>
    </location>
</feature>
<sequence length="232" mass="26027">MSNQYDIRNSKLLKVFPALRIREELQKFFTIKKMYLFIFFMAVLLLFTVSASAHKVTVFAWVEGDMVYVESKFSGGKKVRGGEVIVSDPSETRQFIKGKTNNQGEFSFKIPDNRALKIVVMAGMGHRGEWIIPLEEIGEAEETETFASPKPVANEPEKAIQAISAPVPVLMADIQLAMEKSLDNKLKPVIKMLNELRQDQKPSVTDIFGGIGYIFGLAGVAAYFNCRRKKSP</sequence>
<feature type="transmembrane region" description="Helical" evidence="1">
    <location>
        <begin position="34"/>
        <end position="53"/>
    </location>
</feature>